<keyword evidence="10" id="KW-0378">Hydrolase</keyword>
<comment type="catalytic activity">
    <reaction evidence="18">
        <text>[GlcNAc-(1-&gt;4)-Mur2Ac(oyl-L-Ala-gamma-D-Glu-L-Lys-D-Ala-D-Ala)](n)-di-trans,octa-cis-undecaprenyl diphosphate + beta-D-GlcNAc-(1-&gt;4)-Mur2Ac(oyl-L-Ala-gamma-D-Glu-L-Lys-D-Ala-D-Ala)-di-trans,octa-cis-undecaprenyl diphosphate = [GlcNAc-(1-&gt;4)-Mur2Ac(oyl-L-Ala-gamma-D-Glu-L-Lys-D-Ala-D-Ala)](n+1)-di-trans,octa-cis-undecaprenyl diphosphate + di-trans,octa-cis-undecaprenyl diphosphate + H(+)</text>
        <dbReference type="Rhea" id="RHEA:23708"/>
        <dbReference type="Rhea" id="RHEA-COMP:9602"/>
        <dbReference type="Rhea" id="RHEA-COMP:9603"/>
        <dbReference type="ChEBI" id="CHEBI:15378"/>
        <dbReference type="ChEBI" id="CHEBI:58405"/>
        <dbReference type="ChEBI" id="CHEBI:60033"/>
        <dbReference type="ChEBI" id="CHEBI:78435"/>
        <dbReference type="EC" id="2.4.99.28"/>
    </reaction>
</comment>
<dbReference type="UniPathway" id="UPA00219"/>
<dbReference type="OrthoDB" id="9766909at2"/>
<keyword evidence="13 21" id="KW-1133">Transmembrane helix</keyword>
<dbReference type="GO" id="GO:0004180">
    <property type="term" value="F:carboxypeptidase activity"/>
    <property type="evidence" value="ECO:0007669"/>
    <property type="project" value="UniProtKB-KW"/>
</dbReference>
<dbReference type="GO" id="GO:0030288">
    <property type="term" value="C:outer membrane-bounded periplasmic space"/>
    <property type="evidence" value="ECO:0007669"/>
    <property type="project" value="TreeGrafter"/>
</dbReference>
<evidence type="ECO:0000259" key="23">
    <source>
        <dbReference type="Pfam" id="PF00912"/>
    </source>
</evidence>
<dbReference type="InterPro" id="IPR001264">
    <property type="entry name" value="Glyco_trans_51"/>
</dbReference>
<organism evidence="24 25">
    <name type="scientific">Syntrophobacter fumaroxidans (strain DSM 10017 / MPOB)</name>
    <dbReference type="NCBI Taxonomy" id="335543"/>
    <lineage>
        <taxon>Bacteria</taxon>
        <taxon>Pseudomonadati</taxon>
        <taxon>Thermodesulfobacteriota</taxon>
        <taxon>Syntrophobacteria</taxon>
        <taxon>Syntrophobacterales</taxon>
        <taxon>Syntrophobacteraceae</taxon>
        <taxon>Syntrophobacter</taxon>
    </lineage>
</organism>
<dbReference type="AlphaFoldDB" id="A0LLQ2"/>
<dbReference type="HOGENOM" id="CLU_006354_2_4_7"/>
<keyword evidence="5" id="KW-0121">Carboxypeptidase</keyword>
<keyword evidence="8 24" id="KW-0808">Transferase</keyword>
<evidence type="ECO:0000256" key="4">
    <source>
        <dbReference type="ARBA" id="ARBA00007739"/>
    </source>
</evidence>
<comment type="subcellular location">
    <subcellularLocation>
        <location evidence="1">Membrane</location>
    </subcellularLocation>
</comment>
<dbReference type="GO" id="GO:0016020">
    <property type="term" value="C:membrane"/>
    <property type="evidence" value="ECO:0007669"/>
    <property type="project" value="UniProtKB-SubCell"/>
</dbReference>
<comment type="pathway">
    <text evidence="2">Cell wall biogenesis; peptidoglycan biosynthesis.</text>
</comment>
<dbReference type="PANTHER" id="PTHR32282">
    <property type="entry name" value="BINDING PROTEIN TRANSPEPTIDASE, PUTATIVE-RELATED"/>
    <property type="match status" value="1"/>
</dbReference>
<dbReference type="GO" id="GO:0008360">
    <property type="term" value="P:regulation of cell shape"/>
    <property type="evidence" value="ECO:0007669"/>
    <property type="project" value="UniProtKB-KW"/>
</dbReference>
<evidence type="ECO:0000256" key="5">
    <source>
        <dbReference type="ARBA" id="ARBA00022645"/>
    </source>
</evidence>
<dbReference type="PANTHER" id="PTHR32282:SF27">
    <property type="entry name" value="PENICILLIN-BINDING PROTEIN 1A"/>
    <property type="match status" value="1"/>
</dbReference>
<evidence type="ECO:0000256" key="16">
    <source>
        <dbReference type="ARBA" id="ARBA00023316"/>
    </source>
</evidence>
<dbReference type="InterPro" id="IPR012338">
    <property type="entry name" value="Beta-lactam/transpept-like"/>
</dbReference>
<dbReference type="GO" id="GO:0009252">
    <property type="term" value="P:peptidoglycan biosynthetic process"/>
    <property type="evidence" value="ECO:0007669"/>
    <property type="project" value="UniProtKB-UniPathway"/>
</dbReference>
<dbReference type="KEGG" id="sfu:Sfum_2676"/>
<evidence type="ECO:0000259" key="22">
    <source>
        <dbReference type="Pfam" id="PF00905"/>
    </source>
</evidence>
<evidence type="ECO:0000256" key="13">
    <source>
        <dbReference type="ARBA" id="ARBA00022989"/>
    </source>
</evidence>
<dbReference type="InParanoid" id="A0LLQ2"/>
<dbReference type="GO" id="GO:0071555">
    <property type="term" value="P:cell wall organization"/>
    <property type="evidence" value="ECO:0007669"/>
    <property type="project" value="UniProtKB-KW"/>
</dbReference>
<name>A0LLQ2_SYNFM</name>
<evidence type="ECO:0000256" key="14">
    <source>
        <dbReference type="ARBA" id="ARBA00023136"/>
    </source>
</evidence>
<evidence type="ECO:0000256" key="12">
    <source>
        <dbReference type="ARBA" id="ARBA00022984"/>
    </source>
</evidence>
<dbReference type="InterPro" id="IPR023346">
    <property type="entry name" value="Lysozyme-like_dom_sf"/>
</dbReference>
<dbReference type="Proteomes" id="UP000001784">
    <property type="component" value="Chromosome"/>
</dbReference>
<dbReference type="GO" id="GO:0008658">
    <property type="term" value="F:penicillin binding"/>
    <property type="evidence" value="ECO:0007669"/>
    <property type="project" value="InterPro"/>
</dbReference>
<comment type="similarity">
    <text evidence="4">In the N-terminal section; belongs to the glycosyltransferase 51 family.</text>
</comment>
<evidence type="ECO:0000256" key="7">
    <source>
        <dbReference type="ARBA" id="ARBA00022676"/>
    </source>
</evidence>
<comment type="similarity">
    <text evidence="3">In the C-terminal section; belongs to the transpeptidase family.</text>
</comment>
<evidence type="ECO:0000256" key="6">
    <source>
        <dbReference type="ARBA" id="ARBA00022670"/>
    </source>
</evidence>
<protein>
    <recommendedName>
        <fullName evidence="17">peptidoglycan glycosyltransferase</fullName>
        <ecNumber evidence="17">2.4.99.28</ecNumber>
    </recommendedName>
</protein>
<dbReference type="EMBL" id="CP000478">
    <property type="protein sequence ID" value="ABK18354.1"/>
    <property type="molecule type" value="Genomic_DNA"/>
</dbReference>
<keyword evidence="7 24" id="KW-0328">Glycosyltransferase</keyword>
<keyword evidence="16" id="KW-0961">Cell wall biogenesis/degradation</keyword>
<evidence type="ECO:0000256" key="8">
    <source>
        <dbReference type="ARBA" id="ARBA00022679"/>
    </source>
</evidence>
<keyword evidence="6" id="KW-0645">Protease</keyword>
<reference evidence="24 25" key="1">
    <citation type="submission" date="2006-10" db="EMBL/GenBank/DDBJ databases">
        <title>Complete sequence of Syntrophobacter fumaroxidans MPOB.</title>
        <authorList>
            <consortium name="US DOE Joint Genome Institute"/>
            <person name="Copeland A."/>
            <person name="Lucas S."/>
            <person name="Lapidus A."/>
            <person name="Barry K."/>
            <person name="Detter J.C."/>
            <person name="Glavina del Rio T."/>
            <person name="Hammon N."/>
            <person name="Israni S."/>
            <person name="Pitluck S."/>
            <person name="Goltsman E.G."/>
            <person name="Martinez M."/>
            <person name="Schmutz J."/>
            <person name="Larimer F."/>
            <person name="Land M."/>
            <person name="Hauser L."/>
            <person name="Kyrpides N."/>
            <person name="Kim E."/>
            <person name="Boone D.R."/>
            <person name="Brockman F."/>
            <person name="Culley D."/>
            <person name="Ferry J."/>
            <person name="Gunsalus R."/>
            <person name="McInerney M.J."/>
            <person name="Morrison M."/>
            <person name="Plugge C."/>
            <person name="Rohlin L."/>
            <person name="Scholten J."/>
            <person name="Sieber J."/>
            <person name="Stams A.J.M."/>
            <person name="Worm P."/>
            <person name="Henstra A.M."/>
            <person name="Richardson P."/>
        </authorList>
    </citation>
    <scope>NUCLEOTIDE SEQUENCE [LARGE SCALE GENOMIC DNA]</scope>
    <source>
        <strain evidence="25">DSM 10017 / MPOB</strain>
    </source>
</reference>
<dbReference type="CAZy" id="GT51">
    <property type="family name" value="Glycosyltransferase Family 51"/>
</dbReference>
<comment type="pathway">
    <text evidence="19">Glycan biosynthesis.</text>
</comment>
<dbReference type="SUPFAM" id="SSF53955">
    <property type="entry name" value="Lysozyme-like"/>
    <property type="match status" value="1"/>
</dbReference>
<feature type="transmembrane region" description="Helical" evidence="21">
    <location>
        <begin position="20"/>
        <end position="43"/>
    </location>
</feature>
<evidence type="ECO:0000256" key="18">
    <source>
        <dbReference type="ARBA" id="ARBA00049902"/>
    </source>
</evidence>
<dbReference type="Pfam" id="PF00905">
    <property type="entry name" value="Transpeptidase"/>
    <property type="match status" value="1"/>
</dbReference>
<dbReference type="InterPro" id="IPR001460">
    <property type="entry name" value="PCN-bd_Tpept"/>
</dbReference>
<proteinExistence type="inferred from homology"/>
<feature type="compositionally biased region" description="Low complexity" evidence="20">
    <location>
        <begin position="777"/>
        <end position="795"/>
    </location>
</feature>
<evidence type="ECO:0000313" key="25">
    <source>
        <dbReference type="Proteomes" id="UP000001784"/>
    </source>
</evidence>
<evidence type="ECO:0000256" key="1">
    <source>
        <dbReference type="ARBA" id="ARBA00004370"/>
    </source>
</evidence>
<dbReference type="SUPFAM" id="SSF56601">
    <property type="entry name" value="beta-lactamase/transpeptidase-like"/>
    <property type="match status" value="1"/>
</dbReference>
<dbReference type="EC" id="2.4.99.28" evidence="17"/>
<evidence type="ECO:0000256" key="20">
    <source>
        <dbReference type="SAM" id="MobiDB-lite"/>
    </source>
</evidence>
<evidence type="ECO:0000256" key="17">
    <source>
        <dbReference type="ARBA" id="ARBA00044770"/>
    </source>
</evidence>
<dbReference type="FunCoup" id="A0LLQ2">
    <property type="interactions" value="322"/>
</dbReference>
<dbReference type="eggNOG" id="COG5009">
    <property type="taxonomic scope" value="Bacteria"/>
</dbReference>
<keyword evidence="9 21" id="KW-0812">Transmembrane</keyword>
<dbReference type="NCBIfam" id="TIGR02074">
    <property type="entry name" value="PBP_1a_fam"/>
    <property type="match status" value="1"/>
</dbReference>
<dbReference type="InterPro" id="IPR050396">
    <property type="entry name" value="Glycosyltr_51/Transpeptidase"/>
</dbReference>
<dbReference type="STRING" id="335543.Sfum_2676"/>
<dbReference type="InterPro" id="IPR036950">
    <property type="entry name" value="PBP_transglycosylase"/>
</dbReference>
<evidence type="ECO:0000256" key="9">
    <source>
        <dbReference type="ARBA" id="ARBA00022692"/>
    </source>
</evidence>
<keyword evidence="11" id="KW-0133">Cell shape</keyword>
<evidence type="ECO:0000256" key="19">
    <source>
        <dbReference type="ARBA" id="ARBA00060592"/>
    </source>
</evidence>
<keyword evidence="15" id="KW-0511">Multifunctional enzyme</keyword>
<evidence type="ECO:0000256" key="15">
    <source>
        <dbReference type="ARBA" id="ARBA00023268"/>
    </source>
</evidence>
<evidence type="ECO:0000256" key="10">
    <source>
        <dbReference type="ARBA" id="ARBA00022801"/>
    </source>
</evidence>
<dbReference type="GO" id="GO:0008955">
    <property type="term" value="F:peptidoglycan glycosyltransferase activity"/>
    <property type="evidence" value="ECO:0007669"/>
    <property type="project" value="UniProtKB-EC"/>
</dbReference>
<dbReference type="GO" id="GO:0006508">
    <property type="term" value="P:proteolysis"/>
    <property type="evidence" value="ECO:0007669"/>
    <property type="project" value="UniProtKB-KW"/>
</dbReference>
<evidence type="ECO:0000313" key="24">
    <source>
        <dbReference type="EMBL" id="ABK18354.1"/>
    </source>
</evidence>
<dbReference type="Gene3D" id="3.40.710.10">
    <property type="entry name" value="DD-peptidase/beta-lactamase superfamily"/>
    <property type="match status" value="2"/>
</dbReference>
<accession>A0LLQ2</accession>
<dbReference type="FunFam" id="1.10.3810.10:FF:000003">
    <property type="entry name" value="Penicillin-binding protein 1a"/>
    <property type="match status" value="1"/>
</dbReference>
<keyword evidence="12" id="KW-0573">Peptidoglycan synthesis</keyword>
<feature type="region of interest" description="Disordered" evidence="20">
    <location>
        <begin position="759"/>
        <end position="795"/>
    </location>
</feature>
<keyword evidence="14 21" id="KW-0472">Membrane</keyword>
<evidence type="ECO:0000256" key="11">
    <source>
        <dbReference type="ARBA" id="ARBA00022960"/>
    </source>
</evidence>
<keyword evidence="25" id="KW-1185">Reference proteome</keyword>
<feature type="domain" description="Glycosyl transferase family 51" evidence="23">
    <location>
        <begin position="71"/>
        <end position="245"/>
    </location>
</feature>
<evidence type="ECO:0000256" key="3">
    <source>
        <dbReference type="ARBA" id="ARBA00007090"/>
    </source>
</evidence>
<dbReference type="Gene3D" id="1.10.3810.10">
    <property type="entry name" value="Biosynthetic peptidoglycan transglycosylase-like"/>
    <property type="match status" value="1"/>
</dbReference>
<evidence type="ECO:0000256" key="21">
    <source>
        <dbReference type="SAM" id="Phobius"/>
    </source>
</evidence>
<feature type="domain" description="Penicillin-binding protein transpeptidase" evidence="22">
    <location>
        <begin position="441"/>
        <end position="681"/>
    </location>
</feature>
<evidence type="ECO:0000256" key="2">
    <source>
        <dbReference type="ARBA" id="ARBA00004752"/>
    </source>
</evidence>
<dbReference type="RefSeq" id="WP_011699521.1">
    <property type="nucleotide sequence ID" value="NC_008554.1"/>
</dbReference>
<sequence length="795" mass="87860" precursor="true">MRKPGPSKRAPKRKTFRWFVLAVASVLFCLVLIVGVGLFAFYIQLDRSLPSTQSLKNYHPPLVSSVYSADGELIGEFFIERRYLIPLKDVPAMMIKAFLAAEDVRFYEHGGVDFFGILRASFKNLQAGEIVQGGSTITQQVVKSLLLTPEKTLARKMKEALLAYRIDHTLSKDEILYLYLNQIYFGSGAYGVEAAARTYFNKHVQDLTLPEAALLAGLPKAPSRFSPFQHPAVARERQGYVLQRMAEVGFITPEEAQKAMAKPLQLAKPKHWTLKELDSFTEEVRRQVEARYGRDMLYKEGLTIHTTLDSKGQKIARKALDQGLRELDKRHKSYRGVHANVPREDWPGALRVLAQSNGELTQGKVVAAIVRSFDERSRACQIMFGKGEGKLPASGYEWTRVSAKRASKMFRAGDIIRVRLDKPLEDGSWMTVLEQDPGMEGALMAIAPDTGRVLVMVGGRNFEKSQFNRCTQAIRQPGSSFKPIIYAAALDKGYTEASILVDSPLVLDDHSLRGPWIPSNYDRKFWGPISLRKALVNSRNVVTVKLLDAIGVHYAIDYARKLGISAPLTPTLALALGASGLTLSELLTAYSPFAAQGERVEPYLVEKIYDRHGGLVEEHQVNRQQVISPQTAYLMTNLLEGVVLEGTGTKAKEIGRPAAGKTGTTNEMKDAWFIGFTPTVLAGVWVGYDDHNISLGKGETGGRAACPIWVYFMKEYMMNQPIDTFAIPEGIVFAKMNSYTGAISKSDEPGGTYAAFAGSLPTGRSGPDSELSEDLVTGSGSYTSSSESFFKSDLF</sequence>
<dbReference type="Pfam" id="PF00912">
    <property type="entry name" value="Transgly"/>
    <property type="match status" value="1"/>
</dbReference>
<gene>
    <name evidence="24" type="ordered locus">Sfum_2676</name>
</gene>